<evidence type="ECO:0000256" key="2">
    <source>
        <dbReference type="ARBA" id="ARBA00022801"/>
    </source>
</evidence>
<dbReference type="GO" id="GO:0000270">
    <property type="term" value="P:peptidoglycan metabolic process"/>
    <property type="evidence" value="ECO:0007669"/>
    <property type="project" value="TreeGrafter"/>
</dbReference>
<dbReference type="Gene3D" id="3.50.80.20">
    <property type="entry name" value="D-Ala-D-Ala carboxypeptidase C, peptidase S13"/>
    <property type="match status" value="1"/>
</dbReference>
<dbReference type="SUPFAM" id="SSF56601">
    <property type="entry name" value="beta-lactamase/transpeptidase-like"/>
    <property type="match status" value="1"/>
</dbReference>
<accession>A0AA88BZ86</accession>
<dbReference type="InterPro" id="IPR012338">
    <property type="entry name" value="Beta-lactam/transpept-like"/>
</dbReference>
<keyword evidence="5" id="KW-0121">Carboxypeptidase</keyword>
<keyword evidence="2" id="KW-0378">Hydrolase</keyword>
<dbReference type="Gene3D" id="3.40.710.10">
    <property type="entry name" value="DD-peptidase/beta-lactamase superfamily"/>
    <property type="match status" value="1"/>
</dbReference>
<dbReference type="RefSeq" id="WP_229420616.1">
    <property type="nucleotide sequence ID" value="NZ_BMWV01000001.1"/>
</dbReference>
<dbReference type="PANTHER" id="PTHR30023:SF0">
    <property type="entry name" value="PENICILLIN-SENSITIVE CARBOXYPEPTIDASE A"/>
    <property type="match status" value="1"/>
</dbReference>
<reference evidence="5" key="2">
    <citation type="submission" date="2022-12" db="EMBL/GenBank/DDBJ databases">
        <authorList>
            <person name="Sun Q."/>
            <person name="Kim S."/>
        </authorList>
    </citation>
    <scope>NUCLEOTIDE SEQUENCE</scope>
    <source>
        <strain evidence="5">KCTC 12343</strain>
    </source>
</reference>
<keyword evidence="5" id="KW-0645">Protease</keyword>
<feature type="compositionally biased region" description="Low complexity" evidence="3">
    <location>
        <begin position="314"/>
        <end position="328"/>
    </location>
</feature>
<dbReference type="GO" id="GO:0006508">
    <property type="term" value="P:proteolysis"/>
    <property type="evidence" value="ECO:0007669"/>
    <property type="project" value="InterPro"/>
</dbReference>
<dbReference type="Pfam" id="PF02113">
    <property type="entry name" value="Peptidase_S13"/>
    <property type="match status" value="2"/>
</dbReference>
<name>A0AA88BZ86_9BURK</name>
<dbReference type="Proteomes" id="UP000628442">
    <property type="component" value="Unassembled WGS sequence"/>
</dbReference>
<keyword evidence="4" id="KW-0732">Signal</keyword>
<dbReference type="GO" id="GO:0004185">
    <property type="term" value="F:serine-type carboxypeptidase activity"/>
    <property type="evidence" value="ECO:0007669"/>
    <property type="project" value="InterPro"/>
</dbReference>
<feature type="chain" id="PRO_5041718429" evidence="4">
    <location>
        <begin position="24"/>
        <end position="553"/>
    </location>
</feature>
<comment type="similarity">
    <text evidence="1">Belongs to the peptidase S13 family.</text>
</comment>
<dbReference type="AlphaFoldDB" id="A0AA88BZ86"/>
<organism evidence="5 6">
    <name type="scientific">Pseudoduganella albidiflava</name>
    <dbReference type="NCBI Taxonomy" id="321983"/>
    <lineage>
        <taxon>Bacteria</taxon>
        <taxon>Pseudomonadati</taxon>
        <taxon>Pseudomonadota</taxon>
        <taxon>Betaproteobacteria</taxon>
        <taxon>Burkholderiales</taxon>
        <taxon>Oxalobacteraceae</taxon>
        <taxon>Telluria group</taxon>
        <taxon>Pseudoduganella</taxon>
    </lineage>
</organism>
<evidence type="ECO:0000256" key="3">
    <source>
        <dbReference type="SAM" id="MobiDB-lite"/>
    </source>
</evidence>
<sequence length="553" mass="58149">MRLTMRLRHLALIGLFLCGGARADLPEPVARLAHAAGIPEAAIGAIVLRGDTILVSHGADQPMLPASTMKVVTGIVALDELGPAFRGRTELRSKGEIAGGVLKGDLLVRGGADMDLDADAMAHLLERLRALGVHRIAGDLVLDRQLFQPPRMDLGKGEFDEAPEAYYNVTPDALLLNMNMLTVDMDSTGKGGVKAAALPELDRVAVRSAQLLVDTPCESWEDGWKPPTTVREGDRLAIVLHGTFPRNCRQAYRINAIDRDDFADRLIRAAWKRLGGTIAGRTRTVDLAGHTSDLAAAAAAQGAIGSADGGNGSNNGTSTQPAGPAAAGLSSGVDADGTRLLVAHQSRALPELVRDTMKVSDNAQARMLFLSLGSLQADETLGSRPLPAGQRLAMLMAANNGDTSQPTTTLGRAEAVVRGWFKRHGIDTSGMVVENGSGLSRIERLRPVQLAAVLAAAEESPWAPEFQASLPIVGVDGTMKRRLKNSPAASRARIKTGTLRDGVAVAGYVPDANGEQCIVVAIINHDGIDHATGRAVVDALIDWTANSSAAAPM</sequence>
<gene>
    <name evidence="5" type="primary">dacB</name>
    <name evidence="5" type="ORF">GCM10007387_07410</name>
</gene>
<evidence type="ECO:0000256" key="4">
    <source>
        <dbReference type="SAM" id="SignalP"/>
    </source>
</evidence>
<proteinExistence type="inferred from homology"/>
<dbReference type="PRINTS" id="PR00922">
    <property type="entry name" value="DADACBPTASE3"/>
</dbReference>
<evidence type="ECO:0000256" key="1">
    <source>
        <dbReference type="ARBA" id="ARBA00006096"/>
    </source>
</evidence>
<protein>
    <submittedName>
        <fullName evidence="5">D-alanyl-D-alanine carboxypeptidase</fullName>
    </submittedName>
</protein>
<feature type="signal peptide" evidence="4">
    <location>
        <begin position="1"/>
        <end position="23"/>
    </location>
</feature>
<dbReference type="InterPro" id="IPR000667">
    <property type="entry name" value="Peptidase_S13"/>
</dbReference>
<evidence type="ECO:0000313" key="5">
    <source>
        <dbReference type="EMBL" id="GGY27865.1"/>
    </source>
</evidence>
<feature type="region of interest" description="Disordered" evidence="3">
    <location>
        <begin position="308"/>
        <end position="331"/>
    </location>
</feature>
<dbReference type="PANTHER" id="PTHR30023">
    <property type="entry name" value="D-ALANYL-D-ALANINE CARBOXYPEPTIDASE"/>
    <property type="match status" value="1"/>
</dbReference>
<dbReference type="EMBL" id="BMWV01000001">
    <property type="protein sequence ID" value="GGY27865.1"/>
    <property type="molecule type" value="Genomic_DNA"/>
</dbReference>
<evidence type="ECO:0000313" key="6">
    <source>
        <dbReference type="Proteomes" id="UP000628442"/>
    </source>
</evidence>
<comment type="caution">
    <text evidence="5">The sequence shown here is derived from an EMBL/GenBank/DDBJ whole genome shotgun (WGS) entry which is preliminary data.</text>
</comment>
<reference evidence="5" key="1">
    <citation type="journal article" date="2014" name="Int. J. Syst. Evol. Microbiol.">
        <title>Complete genome sequence of Corynebacterium casei LMG S-19264T (=DSM 44701T), isolated from a smear-ripened cheese.</title>
        <authorList>
            <consortium name="US DOE Joint Genome Institute (JGI-PGF)"/>
            <person name="Walter F."/>
            <person name="Albersmeier A."/>
            <person name="Kalinowski J."/>
            <person name="Ruckert C."/>
        </authorList>
    </citation>
    <scope>NUCLEOTIDE SEQUENCE</scope>
    <source>
        <strain evidence="5">KCTC 12343</strain>
    </source>
</reference>